<name>A0A6J7I3N7_9ZZZZ</name>
<dbReference type="Gene3D" id="3.30.450.180">
    <property type="match status" value="1"/>
</dbReference>
<dbReference type="Pfam" id="PF13560">
    <property type="entry name" value="HTH_31"/>
    <property type="match status" value="1"/>
</dbReference>
<dbReference type="PANTHER" id="PTHR35010:SF2">
    <property type="entry name" value="BLL4672 PROTEIN"/>
    <property type="match status" value="1"/>
</dbReference>
<dbReference type="InterPro" id="IPR001387">
    <property type="entry name" value="Cro/C1-type_HTH"/>
</dbReference>
<accession>A0A6J7I3N7</accession>
<dbReference type="SMART" id="SM00530">
    <property type="entry name" value="HTH_XRE"/>
    <property type="match status" value="1"/>
</dbReference>
<dbReference type="PROSITE" id="PS50943">
    <property type="entry name" value="HTH_CROC1"/>
    <property type="match status" value="1"/>
</dbReference>
<dbReference type="AlphaFoldDB" id="A0A6J7I3N7"/>
<proteinExistence type="predicted"/>
<dbReference type="Pfam" id="PF17765">
    <property type="entry name" value="MLTR_LBD"/>
    <property type="match status" value="1"/>
</dbReference>
<dbReference type="PANTHER" id="PTHR35010">
    <property type="entry name" value="BLL4672 PROTEIN-RELATED"/>
    <property type="match status" value="1"/>
</dbReference>
<dbReference type="GO" id="GO:0003677">
    <property type="term" value="F:DNA binding"/>
    <property type="evidence" value="ECO:0007669"/>
    <property type="project" value="InterPro"/>
</dbReference>
<evidence type="ECO:0000313" key="2">
    <source>
        <dbReference type="EMBL" id="CAB4925284.1"/>
    </source>
</evidence>
<feature type="domain" description="HTH cro/C1-type" evidence="1">
    <location>
        <begin position="32"/>
        <end position="83"/>
    </location>
</feature>
<dbReference type="InterPro" id="IPR010982">
    <property type="entry name" value="Lambda_DNA-bd_dom_sf"/>
</dbReference>
<dbReference type="InterPro" id="IPR041413">
    <property type="entry name" value="MLTR_LBD"/>
</dbReference>
<reference evidence="2" key="1">
    <citation type="submission" date="2020-05" db="EMBL/GenBank/DDBJ databases">
        <authorList>
            <person name="Chiriac C."/>
            <person name="Salcher M."/>
            <person name="Ghai R."/>
            <person name="Kavagutti S V."/>
        </authorList>
    </citation>
    <scope>NUCLEOTIDE SEQUENCE</scope>
</reference>
<sequence>MTDAHGELGSLLRSWRDRRSPADVGTPTYGVRRAAGLRREELAALAGVSVDYVVRLEQGRARTPSAQVVAALGRALQLDRHEQDHLYRLAGLQPPGEALVGTHIPPGVQRLVSRMGDNPIAVFTAAWDLLTWSPTWAALFGEPAGRTAWQRNLVAQAFLADAAVGQVGRARYPDGGAGFRASLVADLRRTQGRHPHDPSLRALIERLQGGSPEFAQLWRSGAVGEHLSEQKTIDHPVVGAVEVDCDVFTVSGSELRIVTMTAATGTPAAEKLDFLRVSGVNSVA</sequence>
<evidence type="ECO:0000259" key="1">
    <source>
        <dbReference type="PROSITE" id="PS50943"/>
    </source>
</evidence>
<organism evidence="2">
    <name type="scientific">freshwater metagenome</name>
    <dbReference type="NCBI Taxonomy" id="449393"/>
    <lineage>
        <taxon>unclassified sequences</taxon>
        <taxon>metagenomes</taxon>
        <taxon>ecological metagenomes</taxon>
    </lineage>
</organism>
<dbReference type="SUPFAM" id="SSF47413">
    <property type="entry name" value="lambda repressor-like DNA-binding domains"/>
    <property type="match status" value="1"/>
</dbReference>
<gene>
    <name evidence="2" type="ORF">UFOPK3609_01627</name>
</gene>
<protein>
    <submittedName>
        <fullName evidence="2">Unannotated protein</fullName>
    </submittedName>
</protein>
<dbReference type="CDD" id="cd00093">
    <property type="entry name" value="HTH_XRE"/>
    <property type="match status" value="1"/>
</dbReference>
<dbReference type="Gene3D" id="1.10.260.40">
    <property type="entry name" value="lambda repressor-like DNA-binding domains"/>
    <property type="match status" value="1"/>
</dbReference>
<dbReference type="EMBL" id="CAFBMQ010000285">
    <property type="protein sequence ID" value="CAB4925284.1"/>
    <property type="molecule type" value="Genomic_DNA"/>
</dbReference>